<feature type="domain" description="MIP18 family-like" evidence="1">
    <location>
        <begin position="17"/>
        <end position="79"/>
    </location>
</feature>
<dbReference type="NCBIfam" id="TIGR02159">
    <property type="entry name" value="PA_CoA_Oxy4"/>
    <property type="match status" value="1"/>
</dbReference>
<dbReference type="InterPro" id="IPR056572">
    <property type="entry name" value="Zn_ribbon_PaaD"/>
</dbReference>
<dbReference type="InterPro" id="IPR052339">
    <property type="entry name" value="Fe-S_Maturation_MIP18"/>
</dbReference>
<dbReference type="InterPro" id="IPR011883">
    <property type="entry name" value="PaaD-like"/>
</dbReference>
<dbReference type="InterPro" id="IPR002744">
    <property type="entry name" value="MIP18-like"/>
</dbReference>
<dbReference type="PANTHER" id="PTHR42831:SF3">
    <property type="entry name" value="1,2-PHENYLACETYL-COA EPOXIDASE, SUBUNIT D-RELATED"/>
    <property type="match status" value="1"/>
</dbReference>
<gene>
    <name evidence="3" type="ORF">C8D91_2429</name>
</gene>
<dbReference type="Pfam" id="PF23451">
    <property type="entry name" value="Zn_ribbon_PaaD"/>
    <property type="match status" value="1"/>
</dbReference>
<reference evidence="3 4" key="1">
    <citation type="submission" date="2019-03" db="EMBL/GenBank/DDBJ databases">
        <title>Genomic Encyclopedia of Type Strains, Phase IV (KMG-IV): sequencing the most valuable type-strain genomes for metagenomic binning, comparative biology and taxonomic classification.</title>
        <authorList>
            <person name="Goeker M."/>
        </authorList>
    </citation>
    <scope>NUCLEOTIDE SEQUENCE [LARGE SCALE GENOMIC DNA]</scope>
    <source>
        <strain evidence="3 4">DSM 25488</strain>
    </source>
</reference>
<dbReference type="SUPFAM" id="SSF117916">
    <property type="entry name" value="Fe-S cluster assembly (FSCA) domain-like"/>
    <property type="match status" value="1"/>
</dbReference>
<feature type="domain" description="PaaD zinc beta ribbon" evidence="2">
    <location>
        <begin position="123"/>
        <end position="166"/>
    </location>
</feature>
<dbReference type="EMBL" id="SNZB01000005">
    <property type="protein sequence ID" value="TDR18509.1"/>
    <property type="molecule type" value="Genomic_DNA"/>
</dbReference>
<evidence type="ECO:0000313" key="3">
    <source>
        <dbReference type="EMBL" id="TDR18509.1"/>
    </source>
</evidence>
<dbReference type="PANTHER" id="PTHR42831">
    <property type="entry name" value="FE-S PROTEIN MATURATION AUXILIARY FACTOR YITW"/>
    <property type="match status" value="1"/>
</dbReference>
<dbReference type="Gene3D" id="3.30.300.130">
    <property type="entry name" value="Fe-S cluster assembly (FSCA)"/>
    <property type="match status" value="1"/>
</dbReference>
<organism evidence="3 4">
    <name type="scientific">Marinicella litoralis</name>
    <dbReference type="NCBI Taxonomy" id="644220"/>
    <lineage>
        <taxon>Bacteria</taxon>
        <taxon>Pseudomonadati</taxon>
        <taxon>Pseudomonadota</taxon>
        <taxon>Gammaproteobacteria</taxon>
        <taxon>Lysobacterales</taxon>
        <taxon>Marinicellaceae</taxon>
        <taxon>Marinicella</taxon>
    </lineage>
</organism>
<dbReference type="Proteomes" id="UP000295724">
    <property type="component" value="Unassembled WGS sequence"/>
</dbReference>
<dbReference type="Pfam" id="PF01883">
    <property type="entry name" value="FeS_assembly_P"/>
    <property type="match status" value="1"/>
</dbReference>
<protein>
    <submittedName>
        <fullName evidence="3">Ring-1,2-phenylacetyl-CoA epoxidase subunit PaaD</fullName>
    </submittedName>
</protein>
<name>A0A4R6XJI2_9GAMM</name>
<accession>A0A4R6XJI2</accession>
<evidence type="ECO:0000259" key="2">
    <source>
        <dbReference type="Pfam" id="PF23451"/>
    </source>
</evidence>
<evidence type="ECO:0000313" key="4">
    <source>
        <dbReference type="Proteomes" id="UP000295724"/>
    </source>
</evidence>
<evidence type="ECO:0000259" key="1">
    <source>
        <dbReference type="Pfam" id="PF01883"/>
    </source>
</evidence>
<proteinExistence type="predicted"/>
<keyword evidence="4" id="KW-1185">Reference proteome</keyword>
<dbReference type="InterPro" id="IPR034904">
    <property type="entry name" value="FSCA_dom_sf"/>
</dbReference>
<comment type="caution">
    <text evidence="3">The sequence shown here is derived from an EMBL/GenBank/DDBJ whole genome shotgun (WGS) entry which is preliminary data.</text>
</comment>
<dbReference type="AlphaFoldDB" id="A0A4R6XJI2"/>
<sequence length="169" mass="18495">MTFNAKSMTENQVLTADAIYQLLAEVKDPEIPVISIQDLGVLQQVKIHENSVHVGIIPTYSGCPAMHAIKTDIKAALLAHADYYGIDRVVVELLDKPVWTTDMITDKGKAAMLAYGIAPPLNAGEQSINCPQCGSDNTQCISEFGSTACKALYRCNRCLEPFDYFKCHA</sequence>